<evidence type="ECO:0008006" key="4">
    <source>
        <dbReference type="Google" id="ProtNLM"/>
    </source>
</evidence>
<proteinExistence type="predicted"/>
<name>A0ABY4BVK4_9MICO</name>
<dbReference type="PROSITE" id="PS51257">
    <property type="entry name" value="PROKAR_LIPOPROTEIN"/>
    <property type="match status" value="1"/>
</dbReference>
<keyword evidence="3" id="KW-1185">Reference proteome</keyword>
<gene>
    <name evidence="2" type="ORF">MTO99_13545</name>
</gene>
<evidence type="ECO:0000313" key="3">
    <source>
        <dbReference type="Proteomes" id="UP000832097"/>
    </source>
</evidence>
<dbReference type="EMBL" id="CP094528">
    <property type="protein sequence ID" value="UOE43204.1"/>
    <property type="molecule type" value="Genomic_DNA"/>
</dbReference>
<keyword evidence="1" id="KW-0732">Signal</keyword>
<evidence type="ECO:0000256" key="1">
    <source>
        <dbReference type="SAM" id="SignalP"/>
    </source>
</evidence>
<evidence type="ECO:0000313" key="2">
    <source>
        <dbReference type="EMBL" id="UOE43204.1"/>
    </source>
</evidence>
<feature type="chain" id="PRO_5046171624" description="Carboxypeptidase regulatory-like domain-containing protein" evidence="1">
    <location>
        <begin position="29"/>
        <end position="120"/>
    </location>
</feature>
<accession>A0ABY4BVK4</accession>
<sequence>MKIPNRNAAAIAPLAVAAALTLSGCSTAHTDIDGLVIGKDDDPRSRCAISPAVISGGPIPELAPVSGPDGTFGFELPPGSYEFTARCADDEIGSAIVEVGPFDRDKSVVITVSPQPEDAE</sequence>
<dbReference type="Proteomes" id="UP000832097">
    <property type="component" value="Chromosome"/>
</dbReference>
<dbReference type="RefSeq" id="WP_243554166.1">
    <property type="nucleotide sequence ID" value="NZ_CP094528.1"/>
</dbReference>
<protein>
    <recommendedName>
        <fullName evidence="4">Carboxypeptidase regulatory-like domain-containing protein</fullName>
    </recommendedName>
</protein>
<feature type="signal peptide" evidence="1">
    <location>
        <begin position="1"/>
        <end position="28"/>
    </location>
</feature>
<reference evidence="2 3" key="1">
    <citation type="submission" date="2022-03" db="EMBL/GenBank/DDBJ databases">
        <title>Mucilaginibacter sp. isolated from the gut of Protaetia brevitarsis seulensis larvae.</title>
        <authorList>
            <person name="Won M."/>
            <person name="Kim S.-J."/>
            <person name="Kwon S.-W."/>
        </authorList>
    </citation>
    <scope>NUCLEOTIDE SEQUENCE [LARGE SCALE GENOMIC DNA]</scope>
    <source>
        <strain evidence="2 3">CFWR-12</strain>
    </source>
</reference>
<organism evidence="2 3">
    <name type="scientific">Agromyces larvae</name>
    <dbReference type="NCBI Taxonomy" id="2929802"/>
    <lineage>
        <taxon>Bacteria</taxon>
        <taxon>Bacillati</taxon>
        <taxon>Actinomycetota</taxon>
        <taxon>Actinomycetes</taxon>
        <taxon>Micrococcales</taxon>
        <taxon>Microbacteriaceae</taxon>
        <taxon>Agromyces</taxon>
    </lineage>
</organism>